<name>A0A9X0B8X5_9EURO</name>
<reference evidence="1" key="2">
    <citation type="journal article" date="2023" name="IMA Fungus">
        <title>Comparative genomic study of the Penicillium genus elucidates a diverse pangenome and 15 lateral gene transfer events.</title>
        <authorList>
            <person name="Petersen C."/>
            <person name="Sorensen T."/>
            <person name="Nielsen M.R."/>
            <person name="Sondergaard T.E."/>
            <person name="Sorensen J.L."/>
            <person name="Fitzpatrick D.A."/>
            <person name="Frisvad J.C."/>
            <person name="Nielsen K.L."/>
        </authorList>
    </citation>
    <scope>NUCLEOTIDE SEQUENCE</scope>
    <source>
        <strain evidence="1">IBT 29677</strain>
    </source>
</reference>
<evidence type="ECO:0000313" key="1">
    <source>
        <dbReference type="EMBL" id="KAJ5392527.1"/>
    </source>
</evidence>
<comment type="caution">
    <text evidence="1">The sequence shown here is derived from an EMBL/GenBank/DDBJ whole genome shotgun (WGS) entry which is preliminary data.</text>
</comment>
<accession>A0A9X0B8X5</accession>
<dbReference type="OrthoDB" id="5169850at2759"/>
<gene>
    <name evidence="1" type="ORF">N7509_008017</name>
</gene>
<protein>
    <submittedName>
        <fullName evidence="1">Uncharacterized protein</fullName>
    </submittedName>
</protein>
<dbReference type="GeneID" id="81371634"/>
<dbReference type="RefSeq" id="XP_056488205.1">
    <property type="nucleotide sequence ID" value="XM_056632654.1"/>
</dbReference>
<reference evidence="1" key="1">
    <citation type="submission" date="2022-12" db="EMBL/GenBank/DDBJ databases">
        <authorList>
            <person name="Petersen C."/>
        </authorList>
    </citation>
    <scope>NUCLEOTIDE SEQUENCE</scope>
    <source>
        <strain evidence="1">IBT 29677</strain>
    </source>
</reference>
<proteinExistence type="predicted"/>
<dbReference type="AlphaFoldDB" id="A0A9X0B8X5"/>
<organism evidence="1 2">
    <name type="scientific">Penicillium cosmopolitanum</name>
    <dbReference type="NCBI Taxonomy" id="1131564"/>
    <lineage>
        <taxon>Eukaryota</taxon>
        <taxon>Fungi</taxon>
        <taxon>Dikarya</taxon>
        <taxon>Ascomycota</taxon>
        <taxon>Pezizomycotina</taxon>
        <taxon>Eurotiomycetes</taxon>
        <taxon>Eurotiomycetidae</taxon>
        <taxon>Eurotiales</taxon>
        <taxon>Aspergillaceae</taxon>
        <taxon>Penicillium</taxon>
    </lineage>
</organism>
<dbReference type="Proteomes" id="UP001147747">
    <property type="component" value="Unassembled WGS sequence"/>
</dbReference>
<evidence type="ECO:0000313" key="2">
    <source>
        <dbReference type="Proteomes" id="UP001147747"/>
    </source>
</evidence>
<dbReference type="EMBL" id="JAPZBU010000008">
    <property type="protein sequence ID" value="KAJ5392527.1"/>
    <property type="molecule type" value="Genomic_DNA"/>
</dbReference>
<keyword evidence="2" id="KW-1185">Reference proteome</keyword>
<sequence>MTREQTPRTLSPRYRIRKLTLADLSAVKALLVQSKTSPSSFCPTVDSGNQTIIAYQQYHAVDYLVRHAIKSNMSFGVFDTEYKYRYSSSIKTGGKLHWDENDIRASSKQLLHQIDFPLVSIALSHDAANPPDEDKVQWYLDIRPGYKQACAHLESLIPASARDGYRYALLGKVLMRKGSVTRGDYEGRGIMKGLALWLVWESKRCGYEVIEIPVSSAAVRRVWENLPPPCKVDVMAEYVIEDLEVCDERGKMERPFEGIQTEICQLRINL</sequence>